<evidence type="ECO:0008006" key="5">
    <source>
        <dbReference type="Google" id="ProtNLM"/>
    </source>
</evidence>
<dbReference type="AlphaFoldDB" id="A0AA48KAG0"/>
<evidence type="ECO:0000256" key="2">
    <source>
        <dbReference type="SAM" id="Phobius"/>
    </source>
</evidence>
<feature type="transmembrane region" description="Helical" evidence="2">
    <location>
        <begin position="12"/>
        <end position="31"/>
    </location>
</feature>
<dbReference type="InterPro" id="IPR045584">
    <property type="entry name" value="Pilin-like"/>
</dbReference>
<dbReference type="Proteomes" id="UP001238179">
    <property type="component" value="Chromosome"/>
</dbReference>
<accession>A0AA48KAG0</accession>
<evidence type="ECO:0000313" key="3">
    <source>
        <dbReference type="EMBL" id="BDU74601.1"/>
    </source>
</evidence>
<dbReference type="EMBL" id="AP027080">
    <property type="protein sequence ID" value="BDU74601.1"/>
    <property type="molecule type" value="Genomic_DNA"/>
</dbReference>
<dbReference type="SUPFAM" id="SSF54523">
    <property type="entry name" value="Pili subunits"/>
    <property type="match status" value="1"/>
</dbReference>
<keyword evidence="2" id="KW-1133">Transmembrane helix</keyword>
<sequence length="178" mass="18724">MARVTTEERGFILAMLLAIIVAMGILLTALLPSAHAEIQRDQEAELIFRGEALAAGIRAYRAKTGGYPLSLEDLGKMRPPVVRKVYKDPMSREGEWDLITAVQPGASGDTSGLPIVGVKTKVQENSFRIYNGKTLTSDWAFSAAGNLLGVPGAAAAATAPGAATDATPKTDTPTTTPK</sequence>
<reference evidence="4" key="1">
    <citation type="journal article" date="2023" name="Int. J. Syst. Evol. Microbiol.">
        <title>Mesoterricola silvestris gen. nov., sp. nov., Mesoterricola sediminis sp. nov., Geothrix oryzae sp. nov., Geothrix edaphica sp. nov., Geothrix rubra sp. nov., and Geothrix limicola sp. nov., six novel members of Acidobacteriota isolated from soils.</title>
        <authorList>
            <person name="Itoh H."/>
            <person name="Sugisawa Y."/>
            <person name="Mise K."/>
            <person name="Xu Z."/>
            <person name="Kuniyasu M."/>
            <person name="Ushijima N."/>
            <person name="Kawano K."/>
            <person name="Kobayashi E."/>
            <person name="Shiratori Y."/>
            <person name="Masuda Y."/>
            <person name="Senoo K."/>
        </authorList>
    </citation>
    <scope>NUCLEOTIDE SEQUENCE [LARGE SCALE GENOMIC DNA]</scope>
    <source>
        <strain evidence="4">W79</strain>
    </source>
</reference>
<protein>
    <recommendedName>
        <fullName evidence="5">Type II secretion system protein</fullName>
    </recommendedName>
</protein>
<feature type="region of interest" description="Disordered" evidence="1">
    <location>
        <begin position="156"/>
        <end position="178"/>
    </location>
</feature>
<keyword evidence="4" id="KW-1185">Reference proteome</keyword>
<dbReference type="KEGG" id="msil:METEAL_37750"/>
<proteinExistence type="predicted"/>
<organism evidence="3 4">
    <name type="scientific">Mesoterricola silvestris</name>
    <dbReference type="NCBI Taxonomy" id="2927979"/>
    <lineage>
        <taxon>Bacteria</taxon>
        <taxon>Pseudomonadati</taxon>
        <taxon>Acidobacteriota</taxon>
        <taxon>Holophagae</taxon>
        <taxon>Holophagales</taxon>
        <taxon>Holophagaceae</taxon>
        <taxon>Mesoterricola</taxon>
    </lineage>
</organism>
<keyword evidence="2" id="KW-0472">Membrane</keyword>
<dbReference type="RefSeq" id="WP_316413275.1">
    <property type="nucleotide sequence ID" value="NZ_AP027080.1"/>
</dbReference>
<name>A0AA48KAG0_9BACT</name>
<gene>
    <name evidence="3" type="ORF">METEAL_37750</name>
</gene>
<keyword evidence="2" id="KW-0812">Transmembrane</keyword>
<evidence type="ECO:0000256" key="1">
    <source>
        <dbReference type="SAM" id="MobiDB-lite"/>
    </source>
</evidence>
<evidence type="ECO:0000313" key="4">
    <source>
        <dbReference type="Proteomes" id="UP001238179"/>
    </source>
</evidence>